<proteinExistence type="predicted"/>
<dbReference type="EMBL" id="JACSQQ010000007">
    <property type="protein sequence ID" value="MBD7949920.1"/>
    <property type="molecule type" value="Genomic_DNA"/>
</dbReference>
<dbReference type="Proteomes" id="UP000641803">
    <property type="component" value="Unassembled WGS sequence"/>
</dbReference>
<sequence>MTERITGRVVRVIDRERLVINRGAEDGVHVGMRFAILSPVTIDLSDPDDPERRHELPVARTVVKVTSVEEQFAIAQTFRTVKSSGVFGNLTAPSERPERLDAADTAVDEIDPAERTVKVRDSALEVLENGFEGVVLPF</sequence>
<dbReference type="RefSeq" id="WP_191795410.1">
    <property type="nucleotide sequence ID" value="NZ_JACSQQ010000007.1"/>
</dbReference>
<dbReference type="InterPro" id="IPR038165">
    <property type="entry name" value="FlgT_C_sf"/>
</dbReference>
<dbReference type="Pfam" id="PF16538">
    <property type="entry name" value="FlgT_C"/>
    <property type="match status" value="1"/>
</dbReference>
<name>A0ABR8RQ54_9CELL</name>
<organism evidence="2 3">
    <name type="scientific">Oerskovia rustica</name>
    <dbReference type="NCBI Taxonomy" id="2762237"/>
    <lineage>
        <taxon>Bacteria</taxon>
        <taxon>Bacillati</taxon>
        <taxon>Actinomycetota</taxon>
        <taxon>Actinomycetes</taxon>
        <taxon>Micrococcales</taxon>
        <taxon>Cellulomonadaceae</taxon>
        <taxon>Oerskovia</taxon>
    </lineage>
</organism>
<evidence type="ECO:0000313" key="2">
    <source>
        <dbReference type="EMBL" id="MBD7949920.1"/>
    </source>
</evidence>
<feature type="domain" description="Flagellar assembly protein T C-terminal" evidence="1">
    <location>
        <begin position="16"/>
        <end position="77"/>
    </location>
</feature>
<gene>
    <name evidence="2" type="ORF">H9652_05810</name>
</gene>
<evidence type="ECO:0000313" key="3">
    <source>
        <dbReference type="Proteomes" id="UP000641803"/>
    </source>
</evidence>
<protein>
    <recommendedName>
        <fullName evidence="1">Flagellar assembly protein T C-terminal domain-containing protein</fullName>
    </recommendedName>
</protein>
<accession>A0ABR8RQ54</accession>
<keyword evidence="3" id="KW-1185">Reference proteome</keyword>
<dbReference type="Gene3D" id="2.40.10.410">
    <property type="entry name" value="FlgT, C-terminal domain"/>
    <property type="match status" value="1"/>
</dbReference>
<comment type="caution">
    <text evidence="2">The sequence shown here is derived from an EMBL/GenBank/DDBJ whole genome shotgun (WGS) entry which is preliminary data.</text>
</comment>
<dbReference type="InterPro" id="IPR032388">
    <property type="entry name" value="FlgT_C"/>
</dbReference>
<reference evidence="2 3" key="1">
    <citation type="submission" date="2020-08" db="EMBL/GenBank/DDBJ databases">
        <title>A Genomic Blueprint of the Chicken Gut Microbiome.</title>
        <authorList>
            <person name="Gilroy R."/>
            <person name="Ravi A."/>
            <person name="Getino M."/>
            <person name="Pursley I."/>
            <person name="Horton D.L."/>
            <person name="Alikhan N.-F."/>
            <person name="Baker D."/>
            <person name="Gharbi K."/>
            <person name="Hall N."/>
            <person name="Watson M."/>
            <person name="Adriaenssens E.M."/>
            <person name="Foster-Nyarko E."/>
            <person name="Jarju S."/>
            <person name="Secka A."/>
            <person name="Antonio M."/>
            <person name="Oren A."/>
            <person name="Chaudhuri R."/>
            <person name="La Ragione R.M."/>
            <person name="Hildebrand F."/>
            <person name="Pallen M.J."/>
        </authorList>
    </citation>
    <scope>NUCLEOTIDE SEQUENCE [LARGE SCALE GENOMIC DNA]</scope>
    <source>
        <strain evidence="2 3">Sa4CUA1</strain>
    </source>
</reference>
<evidence type="ECO:0000259" key="1">
    <source>
        <dbReference type="Pfam" id="PF16538"/>
    </source>
</evidence>